<comment type="caution">
    <text evidence="1">The sequence shown here is derived from an EMBL/GenBank/DDBJ whole genome shotgun (WGS) entry which is preliminary data.</text>
</comment>
<dbReference type="Proteomes" id="UP000886934">
    <property type="component" value="Unassembled WGS sequence"/>
</dbReference>
<name>A0AA37CZP6_AERCA</name>
<protein>
    <submittedName>
        <fullName evidence="1">Uncharacterized protein</fullName>
    </submittedName>
</protein>
<accession>A0AA37CZP6</accession>
<dbReference type="EMBL" id="BPNN01000040">
    <property type="protein sequence ID" value="GJA64096.1"/>
    <property type="molecule type" value="Genomic_DNA"/>
</dbReference>
<organism evidence="1 2">
    <name type="scientific">Aeromonas caviae</name>
    <name type="common">Aeromonas punctata</name>
    <dbReference type="NCBI Taxonomy" id="648"/>
    <lineage>
        <taxon>Bacteria</taxon>
        <taxon>Pseudomonadati</taxon>
        <taxon>Pseudomonadota</taxon>
        <taxon>Gammaproteobacteria</taxon>
        <taxon>Aeromonadales</taxon>
        <taxon>Aeromonadaceae</taxon>
        <taxon>Aeromonas</taxon>
    </lineage>
</organism>
<dbReference type="InterPro" id="IPR036286">
    <property type="entry name" value="LexA/Signal_pep-like_sf"/>
</dbReference>
<proteinExistence type="predicted"/>
<evidence type="ECO:0000313" key="2">
    <source>
        <dbReference type="Proteomes" id="UP000886934"/>
    </source>
</evidence>
<dbReference type="RefSeq" id="WP_223940187.1">
    <property type="nucleotide sequence ID" value="NZ_BPNN01000040.1"/>
</dbReference>
<dbReference type="AlphaFoldDB" id="A0AA37CZP6"/>
<reference evidence="1" key="1">
    <citation type="submission" date="2021-07" db="EMBL/GenBank/DDBJ databases">
        <title>Draft genome sequence of carbapenem-resistant Aeromonas spp. in Japan.</title>
        <authorList>
            <person name="Maehana S."/>
            <person name="Suzuki M."/>
            <person name="Kitasato H."/>
        </authorList>
    </citation>
    <scope>NUCLEOTIDE SEQUENCE</scope>
    <source>
        <strain evidence="1">KAM351</strain>
    </source>
</reference>
<gene>
    <name evidence="1" type="ORF">KAM351_27070</name>
</gene>
<dbReference type="SUPFAM" id="SSF51306">
    <property type="entry name" value="LexA/Signal peptidase"/>
    <property type="match status" value="1"/>
</dbReference>
<evidence type="ECO:0000313" key="1">
    <source>
        <dbReference type="EMBL" id="GJA64096.1"/>
    </source>
</evidence>
<sequence length="206" mass="23172">MENLDNLPTLSTVTPEMVELKTMQLGHLLSNARKHRYKSALDASKELEVGQSTYLAYEKGGRQQVFAWWLCAIQHVFAPRFGVEPSYLLGLSEEKERAEAPLWLLNVMAPHLKNGDDTIQLLISDEAMAPNLQAGDIAIFERAGDISQGGIYAIEYPNCQVYARWVMPSAVGGWQIRDSSGTQETLTEQDILKLKVRGKYLFRLTK</sequence>